<evidence type="ECO:0000259" key="8">
    <source>
        <dbReference type="PROSITE" id="PS51366"/>
    </source>
</evidence>
<feature type="domain" description="MI" evidence="8">
    <location>
        <begin position="1067"/>
        <end position="1188"/>
    </location>
</feature>
<dbReference type="PROSITE" id="PS51363">
    <property type="entry name" value="W2"/>
    <property type="match status" value="1"/>
</dbReference>
<evidence type="ECO:0000259" key="7">
    <source>
        <dbReference type="PROSITE" id="PS51363"/>
    </source>
</evidence>
<feature type="compositionally biased region" description="Low complexity" evidence="6">
    <location>
        <begin position="1026"/>
        <end position="1045"/>
    </location>
</feature>
<feature type="compositionally biased region" description="Polar residues" evidence="6">
    <location>
        <begin position="967"/>
        <end position="978"/>
    </location>
</feature>
<feature type="compositionally biased region" description="Polar residues" evidence="6">
    <location>
        <begin position="506"/>
        <end position="517"/>
    </location>
</feature>
<dbReference type="Proteomes" id="UP000694867">
    <property type="component" value="Unplaced"/>
</dbReference>
<feature type="compositionally biased region" description="Basic and acidic residues" evidence="6">
    <location>
        <begin position="991"/>
        <end position="1012"/>
    </location>
</feature>
<dbReference type="Gene3D" id="1.25.40.180">
    <property type="match status" value="3"/>
</dbReference>
<feature type="region of interest" description="Disordered" evidence="6">
    <location>
        <begin position="674"/>
        <end position="697"/>
    </location>
</feature>
<feature type="region of interest" description="Disordered" evidence="6">
    <location>
        <begin position="871"/>
        <end position="915"/>
    </location>
</feature>
<keyword evidence="4" id="KW-0810">Translation regulation</keyword>
<feature type="compositionally biased region" description="Polar residues" evidence="6">
    <location>
        <begin position="322"/>
        <end position="336"/>
    </location>
</feature>
<dbReference type="PANTHER" id="PTHR23253">
    <property type="entry name" value="EUKARYOTIC TRANSLATION INITIATION FACTOR 4 GAMMA"/>
    <property type="match status" value="1"/>
</dbReference>
<dbReference type="GO" id="GO:0003743">
    <property type="term" value="F:translation initiation factor activity"/>
    <property type="evidence" value="ECO:0007669"/>
    <property type="project" value="UniProtKB-KW"/>
</dbReference>
<evidence type="ECO:0000256" key="6">
    <source>
        <dbReference type="SAM" id="MobiDB-lite"/>
    </source>
</evidence>
<reference evidence="10" key="1">
    <citation type="submission" date="2025-08" db="UniProtKB">
        <authorList>
            <consortium name="RefSeq"/>
        </authorList>
    </citation>
    <scope>IDENTIFICATION</scope>
</reference>
<dbReference type="PROSITE" id="PS51366">
    <property type="entry name" value="MI"/>
    <property type="match status" value="1"/>
</dbReference>
<feature type="domain" description="W2" evidence="7">
    <location>
        <begin position="1245"/>
        <end position="1418"/>
    </location>
</feature>
<feature type="region of interest" description="Disordered" evidence="6">
    <location>
        <begin position="933"/>
        <end position="1063"/>
    </location>
</feature>
<evidence type="ECO:0000256" key="5">
    <source>
        <dbReference type="ARBA" id="ARBA00022917"/>
    </source>
</evidence>
<evidence type="ECO:0000313" key="9">
    <source>
        <dbReference type="Proteomes" id="UP000694867"/>
    </source>
</evidence>
<dbReference type="Pfam" id="PF02020">
    <property type="entry name" value="W2"/>
    <property type="match status" value="1"/>
</dbReference>
<feature type="compositionally biased region" description="Basic and acidic residues" evidence="6">
    <location>
        <begin position="300"/>
        <end position="321"/>
    </location>
</feature>
<dbReference type="InterPro" id="IPR016024">
    <property type="entry name" value="ARM-type_fold"/>
</dbReference>
<dbReference type="SUPFAM" id="SSF48371">
    <property type="entry name" value="ARM repeat"/>
    <property type="match status" value="3"/>
</dbReference>
<dbReference type="PANTHER" id="PTHR23253:SF78">
    <property type="entry name" value="EUKARYOTIC TRANSLATION INITIATION FACTOR 4G1, ISOFORM B-RELATED"/>
    <property type="match status" value="1"/>
</dbReference>
<evidence type="ECO:0000313" key="10">
    <source>
        <dbReference type="RefSeq" id="XP_028967446.1"/>
    </source>
</evidence>
<dbReference type="RefSeq" id="XP_028967446.1">
    <property type="nucleotide sequence ID" value="XM_029111613.1"/>
</dbReference>
<dbReference type="Pfam" id="PF02847">
    <property type="entry name" value="MA3"/>
    <property type="match status" value="1"/>
</dbReference>
<gene>
    <name evidence="10" type="primary">LOC100897543</name>
</gene>
<accession>A0AAJ7SEV4</accession>
<comment type="similarity">
    <text evidence="1">Belongs to the eukaryotic initiation factor 4G family.</text>
</comment>
<feature type="region of interest" description="Disordered" evidence="6">
    <location>
        <begin position="287"/>
        <end position="392"/>
    </location>
</feature>
<dbReference type="Pfam" id="PF02854">
    <property type="entry name" value="MIF4G"/>
    <property type="match status" value="1"/>
</dbReference>
<protein>
    <submittedName>
        <fullName evidence="10">Eukaryotic translation initiation factor 4 gamma 1</fullName>
    </submittedName>
</protein>
<dbReference type="InterPro" id="IPR049485">
    <property type="entry name" value="eIF4G1-like_eIF4E-bd"/>
</dbReference>
<dbReference type="KEGG" id="goe:100897543"/>
<evidence type="ECO:0000256" key="1">
    <source>
        <dbReference type="ARBA" id="ARBA00005775"/>
    </source>
</evidence>
<feature type="compositionally biased region" description="Basic and acidic residues" evidence="6">
    <location>
        <begin position="683"/>
        <end position="697"/>
    </location>
</feature>
<dbReference type="InterPro" id="IPR003307">
    <property type="entry name" value="W2_domain"/>
</dbReference>
<dbReference type="SMART" id="SM00543">
    <property type="entry name" value="MIF4G"/>
    <property type="match status" value="1"/>
</dbReference>
<feature type="compositionally biased region" description="Basic and acidic residues" evidence="6">
    <location>
        <begin position="371"/>
        <end position="384"/>
    </location>
</feature>
<dbReference type="SMART" id="SM00515">
    <property type="entry name" value="eIF5C"/>
    <property type="match status" value="1"/>
</dbReference>
<keyword evidence="3" id="KW-0597">Phosphoprotein</keyword>
<feature type="region of interest" description="Disordered" evidence="6">
    <location>
        <begin position="1"/>
        <end position="28"/>
    </location>
</feature>
<keyword evidence="9" id="KW-1185">Reference proteome</keyword>
<feature type="compositionally biased region" description="Gly residues" evidence="6">
    <location>
        <begin position="878"/>
        <end position="888"/>
    </location>
</feature>
<feature type="compositionally biased region" description="Low complexity" evidence="6">
    <location>
        <begin position="954"/>
        <end position="964"/>
    </location>
</feature>
<dbReference type="GO" id="GO:0003729">
    <property type="term" value="F:mRNA binding"/>
    <property type="evidence" value="ECO:0007669"/>
    <property type="project" value="TreeGrafter"/>
</dbReference>
<dbReference type="InterPro" id="IPR003891">
    <property type="entry name" value="Initiation_fac_eIF4g_MI"/>
</dbReference>
<feature type="compositionally biased region" description="Polar residues" evidence="6">
    <location>
        <begin position="1051"/>
        <end position="1060"/>
    </location>
</feature>
<feature type="region of interest" description="Disordered" evidence="6">
    <location>
        <begin position="496"/>
        <end position="544"/>
    </location>
</feature>
<evidence type="ECO:0000256" key="4">
    <source>
        <dbReference type="ARBA" id="ARBA00022845"/>
    </source>
</evidence>
<dbReference type="GO" id="GO:0006417">
    <property type="term" value="P:regulation of translation"/>
    <property type="evidence" value="ECO:0007669"/>
    <property type="project" value="UniProtKB-KW"/>
</dbReference>
<dbReference type="InterPro" id="IPR003890">
    <property type="entry name" value="MIF4G-like_typ-3"/>
</dbReference>
<proteinExistence type="inferred from homology"/>
<name>A0AAJ7SEV4_9ACAR</name>
<dbReference type="GeneID" id="100897543"/>
<organism evidence="9 10">
    <name type="scientific">Galendromus occidentalis</name>
    <name type="common">western predatory mite</name>
    <dbReference type="NCBI Taxonomy" id="34638"/>
    <lineage>
        <taxon>Eukaryota</taxon>
        <taxon>Metazoa</taxon>
        <taxon>Ecdysozoa</taxon>
        <taxon>Arthropoda</taxon>
        <taxon>Chelicerata</taxon>
        <taxon>Arachnida</taxon>
        <taxon>Acari</taxon>
        <taxon>Parasitiformes</taxon>
        <taxon>Mesostigmata</taxon>
        <taxon>Gamasina</taxon>
        <taxon>Phytoseioidea</taxon>
        <taxon>Phytoseiidae</taxon>
        <taxon>Typhlodrominae</taxon>
        <taxon>Galendromus</taxon>
    </lineage>
</organism>
<evidence type="ECO:0000256" key="3">
    <source>
        <dbReference type="ARBA" id="ARBA00022553"/>
    </source>
</evidence>
<dbReference type="GO" id="GO:0016281">
    <property type="term" value="C:eukaryotic translation initiation factor 4F complex"/>
    <property type="evidence" value="ECO:0007669"/>
    <property type="project" value="TreeGrafter"/>
</dbReference>
<keyword evidence="5" id="KW-0648">Protein biosynthesis</keyword>
<evidence type="ECO:0000256" key="2">
    <source>
        <dbReference type="ARBA" id="ARBA00022540"/>
    </source>
</evidence>
<dbReference type="Pfam" id="PF21140">
    <property type="entry name" value="eIF4G1-like_eIF4E-bd"/>
    <property type="match status" value="1"/>
</dbReference>
<sequence>MKPGPGHVVNPGSHPHQAGVPMSPFGGMPGLQVQQIPLQHTPGMMAQQRYVPVMLRNQQAPYNATRLSAPPVNMSSGFRQQLFPMSGGQSFAPNYYIQNAQMPPNMTPPQMMNPSQQAQAPLPKRQSKALSIVNPHTGEDVLANLRISKNSGGPPAPANPVPVLQPSMAGMPIPAAGAPIAGPPPPTAQVFVSSAAMPPPPLPIPVVEQEQQPNVPVPPQETGLVDVAPKHENTSGSHSPAPQVGANVASPAAVVAPPAQVLPPASEAPVEAVKEVAPVVSAPVKVESNATKLAADEDEESRRKVEERNEENLRKSQEATKNDNGQTVPALENSTGPAVAAPEKNAATPAASTQDELKPGAENARTPLAEEPQKEVVDSPKEPVARPPPATAAAVAVSAAGEMKNVEQAVPSSPKAASDTVLEEGEIVSDEGETDTVASVTGHMYKPGQWSPLCPDGKKQYDREFLLKLQSRPLSMNPPAEMPILDIFKETFHRHTLPPTPGVSHASASLDSYSQRNGKGPRPGVGSMHRNKQSQMRSSSDRTKKIITLSSTMNEDVKLHAAENAWKPVKEQNENSDAVLYKKFRGILNKLTPQKFNALLEQVKALEINTEERLSKVTSLVLEKALNETHFASTYARLCHTVLAEFQVTKKDPDSSTVTTVNFRKMLLQKCQQEFERDTDDSDASKKREKIQEEERRKKLEACETDQQRKELQEQFDEIDVKAKRRTLGLMRFIGELYNLGILNFNIMNDCFTKLLKNPTDEDSIVCACKLFTTVGKKLSEDSRGPNEKTKSPFKDSEYSEYEELMNLLKKIMVENRDSQKSPANRLPQRVIFMIEDVWELKNRNWIPRRDEQAPKTLDQIQKEAENEKILASASAGSSGGGGGGGNTRYGSMPNDRNRRNYGNQSQGAGSGQGMWKQTKELLGSVKMPLMTTPFGTSRGGQNWVAGASGGGSRNSSLRGSSRLDNNDSSPNMNSTNKFELLSTDVSDLPVRSHESSPSRAHDRERVRDRDAAIQGARHLSHTGNSRAQSGPRSSAPSSRTPSLSGPVSGPGTTYSLNGNTDDDEDQVMRYAERIFAEFLTNGSKEDFLTDFCERVHANNLEQFIANLISLVVDKPKNIGRLAEAIRELHNARILSVRNLENVLGDQLSYAEDLVIDIPLYYDYMAELLAQLVNEMDAISLIRVICEKLKKNAPKLLLPLFKRIKEAGGNGIASKWKKSGLSIPELVEGLNKSDIKLLEEALADLGAPPSAVVSLGELTKKFRAAFEIENAAERDKVLEEIIRKAGKEHRVMALRACATAILYFGLREDDKTHFDQEYVKKYFGEIPGPMKDLFAEDISIHALYALQIVNHDLQHPKDVTSNYLNFLYDTDLVDENTMVKWGDNSRSDIKHEPIGYQATMQHAAPYLDWLKTPDDQKD</sequence>
<keyword evidence="2 10" id="KW-0396">Initiation factor</keyword>
<feature type="compositionally biased region" description="Low complexity" evidence="6">
    <location>
        <begin position="337"/>
        <end position="351"/>
    </location>
</feature>